<dbReference type="GO" id="GO:0000160">
    <property type="term" value="P:phosphorelay signal transduction system"/>
    <property type="evidence" value="ECO:0007669"/>
    <property type="project" value="InterPro"/>
</dbReference>
<dbReference type="Pfam" id="PF00486">
    <property type="entry name" value="Trans_reg_C"/>
    <property type="match status" value="1"/>
</dbReference>
<comment type="caution">
    <text evidence="3">The sequence shown here is derived from an EMBL/GenBank/DDBJ whole genome shotgun (WGS) entry which is preliminary data.</text>
</comment>
<feature type="domain" description="OmpR/PhoB-type" evidence="2">
    <location>
        <begin position="72"/>
        <end position="142"/>
    </location>
</feature>
<dbReference type="SUPFAM" id="SSF46894">
    <property type="entry name" value="C-terminal effector domain of the bipartite response regulators"/>
    <property type="match status" value="1"/>
</dbReference>
<dbReference type="Gene3D" id="1.10.10.10">
    <property type="entry name" value="Winged helix-like DNA-binding domain superfamily/Winged helix DNA-binding domain"/>
    <property type="match status" value="1"/>
</dbReference>
<dbReference type="AlphaFoldDB" id="A0AAX2AJ89"/>
<dbReference type="InterPro" id="IPR036388">
    <property type="entry name" value="WH-like_DNA-bd_sf"/>
</dbReference>
<dbReference type="InterPro" id="IPR016032">
    <property type="entry name" value="Sig_transdc_resp-reg_C-effctor"/>
</dbReference>
<protein>
    <recommendedName>
        <fullName evidence="2">OmpR/PhoB-type domain-containing protein</fullName>
    </recommendedName>
</protein>
<gene>
    <name evidence="3" type="ORF">CP985_02715</name>
</gene>
<organism evidence="3 4">
    <name type="scientific">Malaciobacter mytili LMG 24559</name>
    <dbReference type="NCBI Taxonomy" id="1032238"/>
    <lineage>
        <taxon>Bacteria</taxon>
        <taxon>Pseudomonadati</taxon>
        <taxon>Campylobacterota</taxon>
        <taxon>Epsilonproteobacteria</taxon>
        <taxon>Campylobacterales</taxon>
        <taxon>Arcobacteraceae</taxon>
        <taxon>Malaciobacter</taxon>
    </lineage>
</organism>
<dbReference type="GO" id="GO:0006355">
    <property type="term" value="P:regulation of DNA-templated transcription"/>
    <property type="evidence" value="ECO:0007669"/>
    <property type="project" value="InterPro"/>
</dbReference>
<keyword evidence="4" id="KW-1185">Reference proteome</keyword>
<accession>A0AAX2AJ89</accession>
<evidence type="ECO:0000259" key="2">
    <source>
        <dbReference type="SMART" id="SM00862"/>
    </source>
</evidence>
<dbReference type="Proteomes" id="UP000290092">
    <property type="component" value="Unassembled WGS sequence"/>
</dbReference>
<evidence type="ECO:0000256" key="1">
    <source>
        <dbReference type="ARBA" id="ARBA00023125"/>
    </source>
</evidence>
<reference evidence="3 4" key="1">
    <citation type="submission" date="2017-09" db="EMBL/GenBank/DDBJ databases">
        <title>Genomics of the genus Arcobacter.</title>
        <authorList>
            <person name="Perez-Cataluna A."/>
            <person name="Figueras M.J."/>
            <person name="Salas-Masso N."/>
        </authorList>
    </citation>
    <scope>NUCLEOTIDE SEQUENCE [LARGE SCALE GENOMIC DNA]</scope>
    <source>
        <strain evidence="3 4">CECT 7386</strain>
    </source>
</reference>
<evidence type="ECO:0000313" key="3">
    <source>
        <dbReference type="EMBL" id="RXK16700.1"/>
    </source>
</evidence>
<name>A0AAX2AJ89_9BACT</name>
<sequence>MNSFTIIKEFNQCYKKESIFKVIDYIYTFEDKKFIVTILVEISDSYCLDNGLELYSIGRYNPSNRIINLNSGITICLTRLENSFLFLLYEKKGEVANYDEIFLAIDPENKMDKVSLKSMVYRLKKKINQDIIKNISAKGYYLSKEI</sequence>
<dbReference type="GO" id="GO:0003677">
    <property type="term" value="F:DNA binding"/>
    <property type="evidence" value="ECO:0007669"/>
    <property type="project" value="UniProtKB-KW"/>
</dbReference>
<proteinExistence type="predicted"/>
<dbReference type="SMART" id="SM00862">
    <property type="entry name" value="Trans_reg_C"/>
    <property type="match status" value="1"/>
</dbReference>
<evidence type="ECO:0000313" key="4">
    <source>
        <dbReference type="Proteomes" id="UP000290092"/>
    </source>
</evidence>
<dbReference type="InterPro" id="IPR001867">
    <property type="entry name" value="OmpR/PhoB-type_DNA-bd"/>
</dbReference>
<dbReference type="EMBL" id="NXID01000005">
    <property type="protein sequence ID" value="RXK16700.1"/>
    <property type="molecule type" value="Genomic_DNA"/>
</dbReference>
<keyword evidence="1" id="KW-0238">DNA-binding</keyword>